<accession>A0A031K378</accession>
<dbReference type="PANTHER" id="PTHR30590">
    <property type="entry name" value="INNER MEMBRANE PROTEIN"/>
    <property type="match status" value="1"/>
</dbReference>
<feature type="transmembrane region" description="Helical" evidence="1">
    <location>
        <begin position="392"/>
        <end position="410"/>
    </location>
</feature>
<gene>
    <name evidence="3" type="ORF">BV97_00861</name>
</gene>
<feature type="transmembrane region" description="Helical" evidence="1">
    <location>
        <begin position="317"/>
        <end position="340"/>
    </location>
</feature>
<keyword evidence="1" id="KW-1133">Transmembrane helix</keyword>
<feature type="transmembrane region" description="Helical" evidence="1">
    <location>
        <begin position="166"/>
        <end position="184"/>
    </location>
</feature>
<sequence length="441" mass="49532">MRPPDRRWLRVSGEQGLTLSDLAEEDAPAAAPARLETLDLIRGVAVLGILAINIAGFAGPMIGTTTPTLLHPVSPLDEAAWAFSFLFFEGKMRALFTLLFGAGLVLFHERAEAAGRDGDQIQLRRLGWLLLLGIAHYLLLWWGDILFLYAACGIAALLMRPLSDRMLLWIALALYYAWHIWGMFDAATAIDAEHAVRDHVATTEQLRLLAARLQPMYDWAAQEMHEARLGWLDLLRVKLIERPFWQIQMISGSFSETLPLMLIGMALYRAGLFDGTLRRKRLIEVSLACTFAGMALTVMFLGWAWPRHFPAVAMQAALVWGLAMPHVLGGVGYAGLLVLAAPRIAPTWLGRRLIAAGRMAFSNYIATSLVMTFVFYGWGLGLYGQIPPARQWLFVLGGWALMLAWSPVWLRHFRRGPLEWLWRSLVEHRLLNNKPLNNRMA</sequence>
<dbReference type="InterPro" id="IPR052529">
    <property type="entry name" value="Bact_Transport_Assoc"/>
</dbReference>
<feature type="transmembrane region" description="Helical" evidence="1">
    <location>
        <begin position="44"/>
        <end position="62"/>
    </location>
</feature>
<proteinExistence type="predicted"/>
<dbReference type="EMBL" id="JFYZ01000002">
    <property type="protein sequence ID" value="EZP83674.1"/>
    <property type="molecule type" value="Genomic_DNA"/>
</dbReference>
<keyword evidence="1" id="KW-0812">Transmembrane</keyword>
<feature type="domain" description="DUF418" evidence="2">
    <location>
        <begin position="267"/>
        <end position="426"/>
    </location>
</feature>
<feature type="transmembrane region" description="Helical" evidence="1">
    <location>
        <begin position="285"/>
        <end position="305"/>
    </location>
</feature>
<protein>
    <submittedName>
        <fullName evidence="3">Putative membrane protein</fullName>
    </submittedName>
</protein>
<evidence type="ECO:0000313" key="4">
    <source>
        <dbReference type="Proteomes" id="UP000024329"/>
    </source>
</evidence>
<feature type="transmembrane region" description="Helical" evidence="1">
    <location>
        <begin position="128"/>
        <end position="160"/>
    </location>
</feature>
<feature type="transmembrane region" description="Helical" evidence="1">
    <location>
        <begin position="82"/>
        <end position="107"/>
    </location>
</feature>
<organism evidence="3 4">
    <name type="scientific">Novosphingobium resinovorum</name>
    <dbReference type="NCBI Taxonomy" id="158500"/>
    <lineage>
        <taxon>Bacteria</taxon>
        <taxon>Pseudomonadati</taxon>
        <taxon>Pseudomonadota</taxon>
        <taxon>Alphaproteobacteria</taxon>
        <taxon>Sphingomonadales</taxon>
        <taxon>Sphingomonadaceae</taxon>
        <taxon>Novosphingobium</taxon>
    </lineage>
</organism>
<dbReference type="Proteomes" id="UP000024329">
    <property type="component" value="Unassembled WGS sequence"/>
</dbReference>
<dbReference type="STRING" id="158500.BES08_08625"/>
<dbReference type="PANTHER" id="PTHR30590:SF2">
    <property type="entry name" value="INNER MEMBRANE PROTEIN"/>
    <property type="match status" value="1"/>
</dbReference>
<keyword evidence="1" id="KW-0472">Membrane</keyword>
<name>A0A031K378_9SPHN</name>
<evidence type="ECO:0000313" key="3">
    <source>
        <dbReference type="EMBL" id="EZP83674.1"/>
    </source>
</evidence>
<feature type="transmembrane region" description="Helical" evidence="1">
    <location>
        <begin position="361"/>
        <end position="380"/>
    </location>
</feature>
<dbReference type="AlphaFoldDB" id="A0A031K378"/>
<dbReference type="Pfam" id="PF04235">
    <property type="entry name" value="DUF418"/>
    <property type="match status" value="1"/>
</dbReference>
<evidence type="ECO:0000259" key="2">
    <source>
        <dbReference type="Pfam" id="PF04235"/>
    </source>
</evidence>
<reference evidence="3 4" key="1">
    <citation type="submission" date="2014-03" db="EMBL/GenBank/DDBJ databases">
        <title>Whole genome sequence of Novosphingobium resinovorum KF1.</title>
        <authorList>
            <person name="Gan H.M."/>
            <person name="Gan H.Y."/>
            <person name="Chew T.H."/>
            <person name="Savka M.A."/>
        </authorList>
    </citation>
    <scope>NUCLEOTIDE SEQUENCE [LARGE SCALE GENOMIC DNA]</scope>
    <source>
        <strain evidence="3 4">KF1</strain>
    </source>
</reference>
<dbReference type="eggNOG" id="COG2311">
    <property type="taxonomic scope" value="Bacteria"/>
</dbReference>
<evidence type="ECO:0000256" key="1">
    <source>
        <dbReference type="SAM" id="Phobius"/>
    </source>
</evidence>
<dbReference type="InterPro" id="IPR007349">
    <property type="entry name" value="DUF418"/>
</dbReference>
<comment type="caution">
    <text evidence="3">The sequence shown here is derived from an EMBL/GenBank/DDBJ whole genome shotgun (WGS) entry which is preliminary data.</text>
</comment>
<dbReference type="PATRIC" id="fig|158500.4.peg.881"/>